<dbReference type="RefSeq" id="WP_382259763.1">
    <property type="nucleotide sequence ID" value="NZ_JBHTBX010000015.1"/>
</dbReference>
<name>A0ABW2RDW6_9BURK</name>
<keyword evidence="2" id="KW-1185">Reference proteome</keyword>
<protein>
    <submittedName>
        <fullName evidence="1">Uncharacterized protein</fullName>
    </submittedName>
</protein>
<evidence type="ECO:0000313" key="1">
    <source>
        <dbReference type="EMBL" id="MFC7436249.1"/>
    </source>
</evidence>
<dbReference type="EMBL" id="JBHTBX010000015">
    <property type="protein sequence ID" value="MFC7436249.1"/>
    <property type="molecule type" value="Genomic_DNA"/>
</dbReference>
<accession>A0ABW2RDW6</accession>
<gene>
    <name evidence="1" type="ORF">ACFQNJ_17205</name>
</gene>
<evidence type="ECO:0000313" key="2">
    <source>
        <dbReference type="Proteomes" id="UP001596495"/>
    </source>
</evidence>
<proteinExistence type="predicted"/>
<dbReference type="Proteomes" id="UP001596495">
    <property type="component" value="Unassembled WGS sequence"/>
</dbReference>
<organism evidence="1 2">
    <name type="scientific">Hydrogenophaga bisanensis</name>
    <dbReference type="NCBI Taxonomy" id="439611"/>
    <lineage>
        <taxon>Bacteria</taxon>
        <taxon>Pseudomonadati</taxon>
        <taxon>Pseudomonadota</taxon>
        <taxon>Betaproteobacteria</taxon>
        <taxon>Burkholderiales</taxon>
        <taxon>Comamonadaceae</taxon>
        <taxon>Hydrogenophaga</taxon>
    </lineage>
</organism>
<sequence length="83" mass="9067">MATVSFLVRINVEVHDEKALYRAAMESFLRDGLCETQAKEMIGESESAANVDECLIAVFDPGTSPDGTSIVETTVERMEVKPS</sequence>
<comment type="caution">
    <text evidence="1">The sequence shown here is derived from an EMBL/GenBank/DDBJ whole genome shotgun (WGS) entry which is preliminary data.</text>
</comment>
<reference evidence="2" key="1">
    <citation type="journal article" date="2019" name="Int. J. Syst. Evol. Microbiol.">
        <title>The Global Catalogue of Microorganisms (GCM) 10K type strain sequencing project: providing services to taxonomists for standard genome sequencing and annotation.</title>
        <authorList>
            <consortium name="The Broad Institute Genomics Platform"/>
            <consortium name="The Broad Institute Genome Sequencing Center for Infectious Disease"/>
            <person name="Wu L."/>
            <person name="Ma J."/>
        </authorList>
    </citation>
    <scope>NUCLEOTIDE SEQUENCE [LARGE SCALE GENOMIC DNA]</scope>
    <source>
        <strain evidence="2">CCUG 54518</strain>
    </source>
</reference>